<dbReference type="HOGENOM" id="CLU_2471435_0_0_1"/>
<evidence type="ECO:0000313" key="2">
    <source>
        <dbReference type="EMBL" id="EDW38736.1"/>
    </source>
</evidence>
<feature type="region of interest" description="Disordered" evidence="1">
    <location>
        <begin position="1"/>
        <end position="88"/>
    </location>
</feature>
<sequence length="88" mass="9913">MCGSGKSGTERGPMLKPKTNKRGGGGAESEVEVEAPASPRRRLRSRNFPCDLQAQNFHQKPKSKQKEPRTTLREKQTQDTERKADPRH</sequence>
<evidence type="ECO:0000256" key="1">
    <source>
        <dbReference type="SAM" id="MobiDB-lite"/>
    </source>
</evidence>
<proteinExistence type="predicted"/>
<protein>
    <submittedName>
        <fullName evidence="2">GL16347</fullName>
    </submittedName>
</protein>
<dbReference type="AlphaFoldDB" id="B4IRS5"/>
<gene>
    <name evidence="2" type="primary">Dper\GL16347</name>
    <name evidence="2" type="ORF">Dper_GL16347</name>
</gene>
<feature type="compositionally biased region" description="Basic and acidic residues" evidence="1">
    <location>
        <begin position="64"/>
        <end position="88"/>
    </location>
</feature>
<evidence type="ECO:0000313" key="3">
    <source>
        <dbReference type="Proteomes" id="UP000008744"/>
    </source>
</evidence>
<reference evidence="2 3" key="1">
    <citation type="journal article" date="2007" name="Nature">
        <title>Evolution of genes and genomes on the Drosophila phylogeny.</title>
        <authorList>
            <consortium name="Drosophila 12 Genomes Consortium"/>
            <person name="Clark A.G."/>
            <person name="Eisen M.B."/>
            <person name="Smith D.R."/>
            <person name="Bergman C.M."/>
            <person name="Oliver B."/>
            <person name="Markow T.A."/>
            <person name="Kaufman T.C."/>
            <person name="Kellis M."/>
            <person name="Gelbart W."/>
            <person name="Iyer V.N."/>
            <person name="Pollard D.A."/>
            <person name="Sackton T.B."/>
            <person name="Larracuente A.M."/>
            <person name="Singh N.D."/>
            <person name="Abad J.P."/>
            <person name="Abt D.N."/>
            <person name="Adryan B."/>
            <person name="Aguade M."/>
            <person name="Akashi H."/>
            <person name="Anderson W.W."/>
            <person name="Aquadro C.F."/>
            <person name="Ardell D.H."/>
            <person name="Arguello R."/>
            <person name="Artieri C.G."/>
            <person name="Barbash D.A."/>
            <person name="Barker D."/>
            <person name="Barsanti P."/>
            <person name="Batterham P."/>
            <person name="Batzoglou S."/>
            <person name="Begun D."/>
            <person name="Bhutkar A."/>
            <person name="Blanco E."/>
            <person name="Bosak S.A."/>
            <person name="Bradley R.K."/>
            <person name="Brand A.D."/>
            <person name="Brent M.R."/>
            <person name="Brooks A.N."/>
            <person name="Brown R.H."/>
            <person name="Butlin R.K."/>
            <person name="Caggese C."/>
            <person name="Calvi B.R."/>
            <person name="Bernardo de Carvalho A."/>
            <person name="Caspi A."/>
            <person name="Castrezana S."/>
            <person name="Celniker S.E."/>
            <person name="Chang J.L."/>
            <person name="Chapple C."/>
            <person name="Chatterji S."/>
            <person name="Chinwalla A."/>
            <person name="Civetta A."/>
            <person name="Clifton S.W."/>
            <person name="Comeron J.M."/>
            <person name="Costello J.C."/>
            <person name="Coyne J.A."/>
            <person name="Daub J."/>
            <person name="David R.G."/>
            <person name="Delcher A.L."/>
            <person name="Delehaunty K."/>
            <person name="Do C.B."/>
            <person name="Ebling H."/>
            <person name="Edwards K."/>
            <person name="Eickbush T."/>
            <person name="Evans J.D."/>
            <person name="Filipski A."/>
            <person name="Findeiss S."/>
            <person name="Freyhult E."/>
            <person name="Fulton L."/>
            <person name="Fulton R."/>
            <person name="Garcia A.C."/>
            <person name="Gardiner A."/>
            <person name="Garfield D.A."/>
            <person name="Garvin B.E."/>
            <person name="Gibson G."/>
            <person name="Gilbert D."/>
            <person name="Gnerre S."/>
            <person name="Godfrey J."/>
            <person name="Good R."/>
            <person name="Gotea V."/>
            <person name="Gravely B."/>
            <person name="Greenberg A.J."/>
            <person name="Griffiths-Jones S."/>
            <person name="Gross S."/>
            <person name="Guigo R."/>
            <person name="Gustafson E.A."/>
            <person name="Haerty W."/>
            <person name="Hahn M.W."/>
            <person name="Halligan D.L."/>
            <person name="Halpern A.L."/>
            <person name="Halter G.M."/>
            <person name="Han M.V."/>
            <person name="Heger A."/>
            <person name="Hillier L."/>
            <person name="Hinrichs A.S."/>
            <person name="Holmes I."/>
            <person name="Hoskins R.A."/>
            <person name="Hubisz M.J."/>
            <person name="Hultmark D."/>
            <person name="Huntley M.A."/>
            <person name="Jaffe D.B."/>
            <person name="Jagadeeshan S."/>
            <person name="Jeck W.R."/>
            <person name="Johnson J."/>
            <person name="Jones C.D."/>
            <person name="Jordan W.C."/>
            <person name="Karpen G.H."/>
            <person name="Kataoka E."/>
            <person name="Keightley P.D."/>
            <person name="Kheradpour P."/>
            <person name="Kirkness E.F."/>
            <person name="Koerich L.B."/>
            <person name="Kristiansen K."/>
            <person name="Kudrna D."/>
            <person name="Kulathinal R.J."/>
            <person name="Kumar S."/>
            <person name="Kwok R."/>
            <person name="Lander E."/>
            <person name="Langley C.H."/>
            <person name="Lapoint R."/>
            <person name="Lazzaro B.P."/>
            <person name="Lee S.J."/>
            <person name="Levesque L."/>
            <person name="Li R."/>
            <person name="Lin C.F."/>
            <person name="Lin M.F."/>
            <person name="Lindblad-Toh K."/>
            <person name="Llopart A."/>
            <person name="Long M."/>
            <person name="Low L."/>
            <person name="Lozovsky E."/>
            <person name="Lu J."/>
            <person name="Luo M."/>
            <person name="Machado C.A."/>
            <person name="Makalowski W."/>
            <person name="Marzo M."/>
            <person name="Matsuda M."/>
            <person name="Matzkin L."/>
            <person name="McAllister B."/>
            <person name="McBride C.S."/>
            <person name="McKernan B."/>
            <person name="McKernan K."/>
            <person name="Mendez-Lago M."/>
            <person name="Minx P."/>
            <person name="Mollenhauer M.U."/>
            <person name="Montooth K."/>
            <person name="Mount S.M."/>
            <person name="Mu X."/>
            <person name="Myers E."/>
            <person name="Negre B."/>
            <person name="Newfeld S."/>
            <person name="Nielsen R."/>
            <person name="Noor M.A."/>
            <person name="O'Grady P."/>
            <person name="Pachter L."/>
            <person name="Papaceit M."/>
            <person name="Parisi M.J."/>
            <person name="Parisi M."/>
            <person name="Parts L."/>
            <person name="Pedersen J.S."/>
            <person name="Pesole G."/>
            <person name="Phillippy A.M."/>
            <person name="Ponting C.P."/>
            <person name="Pop M."/>
            <person name="Porcelli D."/>
            <person name="Powell J.R."/>
            <person name="Prohaska S."/>
            <person name="Pruitt K."/>
            <person name="Puig M."/>
            <person name="Quesneville H."/>
            <person name="Ram K.R."/>
            <person name="Rand D."/>
            <person name="Rasmussen M.D."/>
            <person name="Reed L.K."/>
            <person name="Reenan R."/>
            <person name="Reily A."/>
            <person name="Remington K.A."/>
            <person name="Rieger T.T."/>
            <person name="Ritchie M.G."/>
            <person name="Robin C."/>
            <person name="Rogers Y.H."/>
            <person name="Rohde C."/>
            <person name="Rozas J."/>
            <person name="Rubenfield M.J."/>
            <person name="Ruiz A."/>
            <person name="Russo S."/>
            <person name="Salzberg S.L."/>
            <person name="Sanchez-Gracia A."/>
            <person name="Saranga D.J."/>
            <person name="Sato H."/>
            <person name="Schaeffer S.W."/>
            <person name="Schatz M.C."/>
            <person name="Schlenke T."/>
            <person name="Schwartz R."/>
            <person name="Segarra C."/>
            <person name="Singh R.S."/>
            <person name="Sirot L."/>
            <person name="Sirota M."/>
            <person name="Sisneros N.B."/>
            <person name="Smith C.D."/>
            <person name="Smith T.F."/>
            <person name="Spieth J."/>
            <person name="Stage D.E."/>
            <person name="Stark A."/>
            <person name="Stephan W."/>
            <person name="Strausberg R.L."/>
            <person name="Strempel S."/>
            <person name="Sturgill D."/>
            <person name="Sutton G."/>
            <person name="Sutton G.G."/>
            <person name="Tao W."/>
            <person name="Teichmann S."/>
            <person name="Tobari Y.N."/>
            <person name="Tomimura Y."/>
            <person name="Tsolas J.M."/>
            <person name="Valente V.L."/>
            <person name="Venter E."/>
            <person name="Venter J.C."/>
            <person name="Vicario S."/>
            <person name="Vieira F.G."/>
            <person name="Vilella A.J."/>
            <person name="Villasante A."/>
            <person name="Walenz B."/>
            <person name="Wang J."/>
            <person name="Wasserman M."/>
            <person name="Watts T."/>
            <person name="Wilson D."/>
            <person name="Wilson R.K."/>
            <person name="Wing R.A."/>
            <person name="Wolfner M.F."/>
            <person name="Wong A."/>
            <person name="Wong G.K."/>
            <person name="Wu C.I."/>
            <person name="Wu G."/>
            <person name="Yamamoto D."/>
            <person name="Yang H.P."/>
            <person name="Yang S.P."/>
            <person name="Yorke J.A."/>
            <person name="Yoshida K."/>
            <person name="Zdobnov E."/>
            <person name="Zhang P."/>
            <person name="Zhang Y."/>
            <person name="Zimin A.V."/>
            <person name="Baldwin J."/>
            <person name="Abdouelleil A."/>
            <person name="Abdulkadir J."/>
            <person name="Abebe A."/>
            <person name="Abera B."/>
            <person name="Abreu J."/>
            <person name="Acer S.C."/>
            <person name="Aftuck L."/>
            <person name="Alexander A."/>
            <person name="An P."/>
            <person name="Anderson E."/>
            <person name="Anderson S."/>
            <person name="Arachi H."/>
            <person name="Azer M."/>
            <person name="Bachantsang P."/>
            <person name="Barry A."/>
            <person name="Bayul T."/>
            <person name="Berlin A."/>
            <person name="Bessette D."/>
            <person name="Bloom T."/>
            <person name="Blye J."/>
            <person name="Boguslavskiy L."/>
            <person name="Bonnet C."/>
            <person name="Boukhgalter B."/>
            <person name="Bourzgui I."/>
            <person name="Brown A."/>
            <person name="Cahill P."/>
            <person name="Channer S."/>
            <person name="Cheshatsang Y."/>
            <person name="Chuda L."/>
            <person name="Citroen M."/>
            <person name="Collymore A."/>
            <person name="Cooke P."/>
            <person name="Costello M."/>
            <person name="D'Aco K."/>
            <person name="Daza R."/>
            <person name="De Haan G."/>
            <person name="DeGray S."/>
            <person name="DeMaso C."/>
            <person name="Dhargay N."/>
            <person name="Dooley K."/>
            <person name="Dooley E."/>
            <person name="Doricent M."/>
            <person name="Dorje P."/>
            <person name="Dorjee K."/>
            <person name="Dupes A."/>
            <person name="Elong R."/>
            <person name="Falk J."/>
            <person name="Farina A."/>
            <person name="Faro S."/>
            <person name="Ferguson D."/>
            <person name="Fisher S."/>
            <person name="Foley C.D."/>
            <person name="Franke A."/>
            <person name="Friedrich D."/>
            <person name="Gadbois L."/>
            <person name="Gearin G."/>
            <person name="Gearin C.R."/>
            <person name="Giannoukos G."/>
            <person name="Goode T."/>
            <person name="Graham J."/>
            <person name="Grandbois E."/>
            <person name="Grewal S."/>
            <person name="Gyaltsen K."/>
            <person name="Hafez N."/>
            <person name="Hagos B."/>
            <person name="Hall J."/>
            <person name="Henson C."/>
            <person name="Hollinger A."/>
            <person name="Honan T."/>
            <person name="Huard M.D."/>
            <person name="Hughes L."/>
            <person name="Hurhula B."/>
            <person name="Husby M.E."/>
            <person name="Kamat A."/>
            <person name="Kanga B."/>
            <person name="Kashin S."/>
            <person name="Khazanovich D."/>
            <person name="Kisner P."/>
            <person name="Lance K."/>
            <person name="Lara M."/>
            <person name="Lee W."/>
            <person name="Lennon N."/>
            <person name="Letendre F."/>
            <person name="LeVine R."/>
            <person name="Lipovsky A."/>
            <person name="Liu X."/>
            <person name="Liu J."/>
            <person name="Liu S."/>
            <person name="Lokyitsang T."/>
            <person name="Lokyitsang Y."/>
            <person name="Lubonja R."/>
            <person name="Lui A."/>
            <person name="MacDonald P."/>
            <person name="Magnisalis V."/>
            <person name="Maru K."/>
            <person name="Matthews C."/>
            <person name="McCusker W."/>
            <person name="McDonough S."/>
            <person name="Mehta T."/>
            <person name="Meldrim J."/>
            <person name="Meneus L."/>
            <person name="Mihai O."/>
            <person name="Mihalev A."/>
            <person name="Mihova T."/>
            <person name="Mittelman R."/>
            <person name="Mlenga V."/>
            <person name="Montmayeur A."/>
            <person name="Mulrain L."/>
            <person name="Navidi A."/>
            <person name="Naylor J."/>
            <person name="Negash T."/>
            <person name="Nguyen T."/>
            <person name="Nguyen N."/>
            <person name="Nicol R."/>
            <person name="Norbu C."/>
            <person name="Norbu N."/>
            <person name="Novod N."/>
            <person name="O'Neill B."/>
            <person name="Osman S."/>
            <person name="Markiewicz E."/>
            <person name="Oyono O.L."/>
            <person name="Patti C."/>
            <person name="Phunkhang P."/>
            <person name="Pierre F."/>
            <person name="Priest M."/>
            <person name="Raghuraman S."/>
            <person name="Rege F."/>
            <person name="Reyes R."/>
            <person name="Rise C."/>
            <person name="Rogov P."/>
            <person name="Ross K."/>
            <person name="Ryan E."/>
            <person name="Settipalli S."/>
            <person name="Shea T."/>
            <person name="Sherpa N."/>
            <person name="Shi L."/>
            <person name="Shih D."/>
            <person name="Sparrow T."/>
            <person name="Spaulding J."/>
            <person name="Stalker J."/>
            <person name="Stange-Thomann N."/>
            <person name="Stavropoulos S."/>
            <person name="Stone C."/>
            <person name="Strader C."/>
            <person name="Tesfaye S."/>
            <person name="Thomson T."/>
            <person name="Thoulutsang Y."/>
            <person name="Thoulutsang D."/>
            <person name="Topham K."/>
            <person name="Topping I."/>
            <person name="Tsamla T."/>
            <person name="Vassiliev H."/>
            <person name="Vo A."/>
            <person name="Wangchuk T."/>
            <person name="Wangdi T."/>
            <person name="Weiand M."/>
            <person name="Wilkinson J."/>
            <person name="Wilson A."/>
            <person name="Yadav S."/>
            <person name="Young G."/>
            <person name="Yu Q."/>
            <person name="Zembek L."/>
            <person name="Zhong D."/>
            <person name="Zimmer A."/>
            <person name="Zwirko Z."/>
            <person name="Jaffe D.B."/>
            <person name="Alvarez P."/>
            <person name="Brockman W."/>
            <person name="Butler J."/>
            <person name="Chin C."/>
            <person name="Gnerre S."/>
            <person name="Grabherr M."/>
            <person name="Kleber M."/>
            <person name="Mauceli E."/>
            <person name="MacCallum I."/>
        </authorList>
    </citation>
    <scope>NUCLEOTIDE SEQUENCE [LARGE SCALE GENOMIC DNA]</scope>
    <source>
        <strain evidence="3">MSH-3 / Tucson 14011-0111.49</strain>
    </source>
</reference>
<dbReference type="EMBL" id="CH695713">
    <property type="protein sequence ID" value="EDW38736.1"/>
    <property type="molecule type" value="Genomic_DNA"/>
</dbReference>
<name>B4IRS5_DROPE</name>
<organism evidence="3">
    <name type="scientific">Drosophila persimilis</name>
    <name type="common">Fruit fly</name>
    <dbReference type="NCBI Taxonomy" id="7234"/>
    <lineage>
        <taxon>Eukaryota</taxon>
        <taxon>Metazoa</taxon>
        <taxon>Ecdysozoa</taxon>
        <taxon>Arthropoda</taxon>
        <taxon>Hexapoda</taxon>
        <taxon>Insecta</taxon>
        <taxon>Pterygota</taxon>
        <taxon>Neoptera</taxon>
        <taxon>Endopterygota</taxon>
        <taxon>Diptera</taxon>
        <taxon>Brachycera</taxon>
        <taxon>Muscomorpha</taxon>
        <taxon>Ephydroidea</taxon>
        <taxon>Drosophilidae</taxon>
        <taxon>Drosophila</taxon>
        <taxon>Sophophora</taxon>
    </lineage>
</organism>
<keyword evidence="3" id="KW-1185">Reference proteome</keyword>
<dbReference type="Proteomes" id="UP000008744">
    <property type="component" value="Unassembled WGS sequence"/>
</dbReference>
<accession>B4IRS5</accession>